<feature type="compositionally biased region" description="Polar residues" evidence="1">
    <location>
        <begin position="36"/>
        <end position="48"/>
    </location>
</feature>
<sequence length="97" mass="10400">MDTKDTGIRKQKPTAPGAEGNDGAFPKNNPAEGLTPSPSSKKPGTLTSATFTTITPSLKNFLEEQSTNIDNAVDDREDTMGQLEQTKTYPLMPSPCQ</sequence>
<reference evidence="2" key="1">
    <citation type="submission" date="2023-11" db="EMBL/GenBank/DDBJ databases">
        <title>Genome assemblies of two species of porcelain crab, Petrolisthes cinctipes and Petrolisthes manimaculis (Anomura: Porcellanidae).</title>
        <authorList>
            <person name="Angst P."/>
        </authorList>
    </citation>
    <scope>NUCLEOTIDE SEQUENCE</scope>
    <source>
        <strain evidence="2">PB745_02</strain>
        <tissue evidence="2">Gill</tissue>
    </source>
</reference>
<dbReference type="EMBL" id="JAWZYT010000156">
    <property type="protein sequence ID" value="KAK4327336.1"/>
    <property type="molecule type" value="Genomic_DNA"/>
</dbReference>
<comment type="caution">
    <text evidence="2">The sequence shown here is derived from an EMBL/GenBank/DDBJ whole genome shotgun (WGS) entry which is preliminary data.</text>
</comment>
<name>A0AAE1UNP9_9EUCA</name>
<protein>
    <submittedName>
        <fullName evidence="2">Uncharacterized protein</fullName>
    </submittedName>
</protein>
<evidence type="ECO:0000313" key="2">
    <source>
        <dbReference type="EMBL" id="KAK4327336.1"/>
    </source>
</evidence>
<proteinExistence type="predicted"/>
<gene>
    <name evidence="2" type="ORF">Pmani_002168</name>
</gene>
<evidence type="ECO:0000313" key="3">
    <source>
        <dbReference type="Proteomes" id="UP001292094"/>
    </source>
</evidence>
<accession>A0AAE1UNP9</accession>
<organism evidence="2 3">
    <name type="scientific">Petrolisthes manimaculis</name>
    <dbReference type="NCBI Taxonomy" id="1843537"/>
    <lineage>
        <taxon>Eukaryota</taxon>
        <taxon>Metazoa</taxon>
        <taxon>Ecdysozoa</taxon>
        <taxon>Arthropoda</taxon>
        <taxon>Crustacea</taxon>
        <taxon>Multicrustacea</taxon>
        <taxon>Malacostraca</taxon>
        <taxon>Eumalacostraca</taxon>
        <taxon>Eucarida</taxon>
        <taxon>Decapoda</taxon>
        <taxon>Pleocyemata</taxon>
        <taxon>Anomura</taxon>
        <taxon>Galatheoidea</taxon>
        <taxon>Porcellanidae</taxon>
        <taxon>Petrolisthes</taxon>
    </lineage>
</organism>
<dbReference type="Proteomes" id="UP001292094">
    <property type="component" value="Unassembled WGS sequence"/>
</dbReference>
<keyword evidence="3" id="KW-1185">Reference proteome</keyword>
<dbReference type="AlphaFoldDB" id="A0AAE1UNP9"/>
<evidence type="ECO:0000256" key="1">
    <source>
        <dbReference type="SAM" id="MobiDB-lite"/>
    </source>
</evidence>
<feature type="region of interest" description="Disordered" evidence="1">
    <location>
        <begin position="1"/>
        <end position="48"/>
    </location>
</feature>